<gene>
    <name evidence="2" type="ORF">ANN_26053</name>
</gene>
<feature type="compositionally biased region" description="Basic and acidic residues" evidence="1">
    <location>
        <begin position="151"/>
        <end position="176"/>
    </location>
</feature>
<protein>
    <submittedName>
        <fullName evidence="2">Uncharacterized protein</fullName>
    </submittedName>
</protein>
<accession>A0ABQ8S4U8</accession>
<name>A0ABQ8S4U8_PERAM</name>
<comment type="caution">
    <text evidence="2">The sequence shown here is derived from an EMBL/GenBank/DDBJ whole genome shotgun (WGS) entry which is preliminary data.</text>
</comment>
<proteinExistence type="predicted"/>
<evidence type="ECO:0000313" key="3">
    <source>
        <dbReference type="Proteomes" id="UP001148838"/>
    </source>
</evidence>
<organism evidence="2 3">
    <name type="scientific">Periplaneta americana</name>
    <name type="common">American cockroach</name>
    <name type="synonym">Blatta americana</name>
    <dbReference type="NCBI Taxonomy" id="6978"/>
    <lineage>
        <taxon>Eukaryota</taxon>
        <taxon>Metazoa</taxon>
        <taxon>Ecdysozoa</taxon>
        <taxon>Arthropoda</taxon>
        <taxon>Hexapoda</taxon>
        <taxon>Insecta</taxon>
        <taxon>Pterygota</taxon>
        <taxon>Neoptera</taxon>
        <taxon>Polyneoptera</taxon>
        <taxon>Dictyoptera</taxon>
        <taxon>Blattodea</taxon>
        <taxon>Blattoidea</taxon>
        <taxon>Blattidae</taxon>
        <taxon>Blattinae</taxon>
        <taxon>Periplaneta</taxon>
    </lineage>
</organism>
<sequence>MRKESNVFLSITPFKTYYAQEIEQWIRQNGGPAVTIYQVSEILEKVYARAATVESALNVFQKVGLYPCDRNVFRKHDFPHSNTSESPIQQMSPLQRETVKEIDSTPTSSQSVPLVRAADASPVPSLLTQTANSSSRSGSAQVITSFPYRQTIEESLSKKKEAEQKKLCQEKEAERK</sequence>
<feature type="compositionally biased region" description="Polar residues" evidence="1">
    <location>
        <begin position="126"/>
        <end position="148"/>
    </location>
</feature>
<keyword evidence="3" id="KW-1185">Reference proteome</keyword>
<evidence type="ECO:0000256" key="1">
    <source>
        <dbReference type="SAM" id="MobiDB-lite"/>
    </source>
</evidence>
<reference evidence="2 3" key="1">
    <citation type="journal article" date="2022" name="Allergy">
        <title>Genome assembly and annotation of Periplaneta americana reveal a comprehensive cockroach allergen profile.</title>
        <authorList>
            <person name="Wang L."/>
            <person name="Xiong Q."/>
            <person name="Saelim N."/>
            <person name="Wang L."/>
            <person name="Nong W."/>
            <person name="Wan A.T."/>
            <person name="Shi M."/>
            <person name="Liu X."/>
            <person name="Cao Q."/>
            <person name="Hui J.H.L."/>
            <person name="Sookrung N."/>
            <person name="Leung T.F."/>
            <person name="Tungtrongchitr A."/>
            <person name="Tsui S.K.W."/>
        </authorList>
    </citation>
    <scope>NUCLEOTIDE SEQUENCE [LARGE SCALE GENOMIC DNA]</scope>
    <source>
        <strain evidence="2">PWHHKU_190912</strain>
    </source>
</reference>
<dbReference type="EMBL" id="JAJSOF020000036">
    <property type="protein sequence ID" value="KAJ4429057.1"/>
    <property type="molecule type" value="Genomic_DNA"/>
</dbReference>
<dbReference type="Proteomes" id="UP001148838">
    <property type="component" value="Unassembled WGS sequence"/>
</dbReference>
<evidence type="ECO:0000313" key="2">
    <source>
        <dbReference type="EMBL" id="KAJ4429057.1"/>
    </source>
</evidence>
<feature type="region of interest" description="Disordered" evidence="1">
    <location>
        <begin position="77"/>
        <end position="176"/>
    </location>
</feature>
<feature type="compositionally biased region" description="Polar residues" evidence="1">
    <location>
        <begin position="80"/>
        <end position="95"/>
    </location>
</feature>